<dbReference type="KEGG" id="api:100572205"/>
<accession>A0A8R1WYG2</accession>
<reference evidence="2" key="1">
    <citation type="submission" date="2010-06" db="EMBL/GenBank/DDBJ databases">
        <authorList>
            <person name="Jiang H."/>
            <person name="Abraham K."/>
            <person name="Ali S."/>
            <person name="Alsbrooks S.L."/>
            <person name="Anim B.N."/>
            <person name="Anosike U.S."/>
            <person name="Attaway T."/>
            <person name="Bandaranaike D.P."/>
            <person name="Battles P.K."/>
            <person name="Bell S.N."/>
            <person name="Bell A.V."/>
            <person name="Beltran B."/>
            <person name="Bickham C."/>
            <person name="Bustamante Y."/>
            <person name="Caleb T."/>
            <person name="Canada A."/>
            <person name="Cardenas V."/>
            <person name="Carter K."/>
            <person name="Chacko J."/>
            <person name="Chandrabose M.N."/>
            <person name="Chavez D."/>
            <person name="Chavez A."/>
            <person name="Chen L."/>
            <person name="Chu H.-S."/>
            <person name="Claassen K.J."/>
            <person name="Cockrell R."/>
            <person name="Collins M."/>
            <person name="Cooper J.A."/>
            <person name="Cree A."/>
            <person name="Curry S.M."/>
            <person name="Da Y."/>
            <person name="Dao M.D."/>
            <person name="Das B."/>
            <person name="Davila M.-L."/>
            <person name="Davy-Carroll L."/>
            <person name="Denson S."/>
            <person name="Dinh H."/>
            <person name="Ebong V.E."/>
            <person name="Edwards J.R."/>
            <person name="Egan A."/>
            <person name="El-Daye J."/>
            <person name="Escobedo L."/>
            <person name="Fernandez S."/>
            <person name="Fernando P.R."/>
            <person name="Flagg N."/>
            <person name="Forbes L.D."/>
            <person name="Fowler R.G."/>
            <person name="Fu Q."/>
            <person name="Gabisi R.A."/>
            <person name="Ganer J."/>
            <person name="Garbino Pronczuk A."/>
            <person name="Garcia R.M."/>
            <person name="Garner T."/>
            <person name="Garrett T.E."/>
            <person name="Gonzalez D.A."/>
            <person name="Hamid H."/>
            <person name="Hawkins E.S."/>
            <person name="Hirani K."/>
            <person name="Hogues M.E."/>
            <person name="Hollins B."/>
            <person name="Hsiao C.-H."/>
            <person name="Jabil R."/>
            <person name="James M.L."/>
            <person name="Jhangiani S.N."/>
            <person name="Johnson B."/>
            <person name="Johnson Q."/>
            <person name="Joshi V."/>
            <person name="Kalu J.B."/>
            <person name="Kam C."/>
            <person name="Kashfia A."/>
            <person name="Keebler J."/>
            <person name="Kisamo H."/>
            <person name="Kovar C.L."/>
            <person name="Lago L.A."/>
            <person name="Lai C.-Y."/>
            <person name="Laidlaw J."/>
            <person name="Lara F."/>
            <person name="Le T.-K."/>
            <person name="Lee S.L."/>
            <person name="Legall F.H."/>
            <person name="Lemon S.J."/>
            <person name="Lewis L.R."/>
            <person name="Li B."/>
            <person name="Liu Y."/>
            <person name="Liu Y.-S."/>
            <person name="Lopez J."/>
            <person name="Lozado R.J."/>
            <person name="Lu J."/>
            <person name="Madu R.C."/>
            <person name="Maheshwari M."/>
            <person name="Maheshwari R."/>
            <person name="Malloy K."/>
            <person name="Martinez E."/>
            <person name="Mathew T."/>
            <person name="Mercado I.C."/>
            <person name="Mercado C."/>
            <person name="Meyer B."/>
            <person name="Montgomery K."/>
            <person name="Morgan M.B."/>
            <person name="Munidasa M."/>
            <person name="Nazareth L.V."/>
            <person name="Nelson J."/>
            <person name="Ng B.M."/>
            <person name="Nguyen N.B."/>
            <person name="Nguyen P.Q."/>
            <person name="Nguyen T."/>
            <person name="Obregon M."/>
            <person name="Okwuonu G.O."/>
            <person name="Onwere C.G."/>
            <person name="Orozco G."/>
            <person name="Parra A."/>
            <person name="Patel S."/>
            <person name="Patil S."/>
            <person name="Perez A."/>
            <person name="Perez Y."/>
            <person name="Pham C."/>
            <person name="Primus E.L."/>
            <person name="Pu L.-L."/>
            <person name="Puazo M."/>
            <person name="Qin X."/>
            <person name="Quiroz J.B."/>
            <person name="Reese J."/>
            <person name="Richards S."/>
            <person name="Rives C.M."/>
            <person name="Robberts R."/>
            <person name="Ruiz S.J."/>
            <person name="Ruiz M.J."/>
            <person name="Santibanez J."/>
            <person name="Schneider B.W."/>
            <person name="Sisson I."/>
            <person name="Smith M."/>
            <person name="Sodergren E."/>
            <person name="Song X.-Z."/>
            <person name="Song B.B."/>
            <person name="Summersgill H."/>
            <person name="Thelus R."/>
            <person name="Thornton R.D."/>
            <person name="Trejos Z.Y."/>
            <person name="Usmani K."/>
            <person name="Vattathil S."/>
            <person name="Villasana D."/>
            <person name="Walker D.L."/>
            <person name="Wang S."/>
            <person name="Wang K."/>
            <person name="White C.S."/>
            <person name="Williams A.C."/>
            <person name="Williamson J."/>
            <person name="Wilson K."/>
            <person name="Woghiren I.O."/>
            <person name="Woodworth J.R."/>
            <person name="Worley K.C."/>
            <person name="Wright R.A."/>
            <person name="Wu W."/>
            <person name="Young L."/>
            <person name="Zhang L."/>
            <person name="Zhang J."/>
            <person name="Zhu Y."/>
            <person name="Muzny D.M."/>
            <person name="Weinstock G."/>
            <person name="Gibbs R.A."/>
        </authorList>
    </citation>
    <scope>NUCLEOTIDE SEQUENCE [LARGE SCALE GENOMIC DNA]</scope>
    <source>
        <strain evidence="2">LSR1</strain>
    </source>
</reference>
<dbReference type="Proteomes" id="UP000007819">
    <property type="component" value="Chromosome A2"/>
</dbReference>
<dbReference type="EnsemblMetazoa" id="XM_008181285.3">
    <property type="protein sequence ID" value="XP_008179507.2"/>
    <property type="gene ID" value="LOC100572205"/>
</dbReference>
<keyword evidence="2" id="KW-1185">Reference proteome</keyword>
<dbReference type="AlphaFoldDB" id="A0A8R1WYG2"/>
<dbReference type="InterPro" id="IPR043504">
    <property type="entry name" value="Peptidase_S1_PA_chymotrypsin"/>
</dbReference>
<dbReference type="SUPFAM" id="SSF50494">
    <property type="entry name" value="Trypsin-like serine proteases"/>
    <property type="match status" value="1"/>
</dbReference>
<dbReference type="InterPro" id="IPR009003">
    <property type="entry name" value="Peptidase_S1_PA"/>
</dbReference>
<dbReference type="Gene3D" id="2.40.10.10">
    <property type="entry name" value="Trypsin-like serine proteases"/>
    <property type="match status" value="1"/>
</dbReference>
<name>A0A8R1WYG2_ACYPI</name>
<dbReference type="RefSeq" id="XP_008179507.2">
    <property type="nucleotide sequence ID" value="XM_008181285.3"/>
</dbReference>
<reference evidence="1" key="2">
    <citation type="submission" date="2022-06" db="UniProtKB">
        <authorList>
            <consortium name="EnsemblMetazoa"/>
        </authorList>
    </citation>
    <scope>IDENTIFICATION</scope>
</reference>
<evidence type="ECO:0000313" key="1">
    <source>
        <dbReference type="EnsemblMetazoa" id="XP_008179507.2"/>
    </source>
</evidence>
<proteinExistence type="predicted"/>
<evidence type="ECO:0000313" key="2">
    <source>
        <dbReference type="Proteomes" id="UP000007819"/>
    </source>
</evidence>
<protein>
    <submittedName>
        <fullName evidence="1">Uncharacterized protein</fullName>
    </submittedName>
</protein>
<sequence length="271" mass="31992">MAQLILFYYSIMLICYNFSYCTSKNMSSYKLLSNTPTTKYCPLDLKNIYRIYEKHPDLSEISICCASRISNRFMLTEKVCIKKFDPQFVKVQSCNKIIKYHVQALYTPQFENNINGVLLIEINGIPDTFFNKTTNYYNTFFIENNDNPWEKKQCTIYGTSIKSSNRMTLNYYEKWITVSNNTVTVNRKCQDTVDGNNKWMCPIRQDVQFCEEDIGCPMMCDNKLTGIASQRYNWRTWAIDMDCGNLDVEIRYLFLNREYVNWIKQIIGVNP</sequence>
<dbReference type="GeneID" id="100572205"/>
<organism evidence="1 2">
    <name type="scientific">Acyrthosiphon pisum</name>
    <name type="common">Pea aphid</name>
    <dbReference type="NCBI Taxonomy" id="7029"/>
    <lineage>
        <taxon>Eukaryota</taxon>
        <taxon>Metazoa</taxon>
        <taxon>Ecdysozoa</taxon>
        <taxon>Arthropoda</taxon>
        <taxon>Hexapoda</taxon>
        <taxon>Insecta</taxon>
        <taxon>Pterygota</taxon>
        <taxon>Neoptera</taxon>
        <taxon>Paraneoptera</taxon>
        <taxon>Hemiptera</taxon>
        <taxon>Sternorrhyncha</taxon>
        <taxon>Aphidomorpha</taxon>
        <taxon>Aphidoidea</taxon>
        <taxon>Aphididae</taxon>
        <taxon>Macrosiphini</taxon>
        <taxon>Acyrthosiphon</taxon>
    </lineage>
</organism>
<dbReference type="OrthoDB" id="6585237at2759"/>